<dbReference type="SUPFAM" id="SSF54060">
    <property type="entry name" value="His-Me finger endonucleases"/>
    <property type="match status" value="1"/>
</dbReference>
<dbReference type="InterPro" id="IPR044930">
    <property type="entry name" value="Homing_endonuclease_His-Me"/>
</dbReference>
<feature type="domain" description="Zinc-binding loop region of homing endonuclease" evidence="2">
    <location>
        <begin position="121"/>
        <end position="206"/>
    </location>
</feature>
<dbReference type="EMBL" id="BOPL01000014">
    <property type="protein sequence ID" value="GIK07618.1"/>
    <property type="molecule type" value="Genomic_DNA"/>
</dbReference>
<feature type="compositionally biased region" description="Polar residues" evidence="1">
    <location>
        <begin position="252"/>
        <end position="263"/>
    </location>
</feature>
<dbReference type="Pfam" id="PF05551">
    <property type="entry name" value="zf-His_Me_endon"/>
    <property type="match status" value="1"/>
</dbReference>
<gene>
    <name evidence="3" type="ORF">Aspvir_003284</name>
</gene>
<dbReference type="InterPro" id="IPR044925">
    <property type="entry name" value="His-Me_finger_sf"/>
</dbReference>
<dbReference type="GeneID" id="66931266"/>
<protein>
    <recommendedName>
        <fullName evidence="2">Zinc-binding loop region of homing endonuclease domain-containing protein</fullName>
    </recommendedName>
</protein>
<feature type="region of interest" description="Disordered" evidence="1">
    <location>
        <begin position="193"/>
        <end position="263"/>
    </location>
</feature>
<organism evidence="3 4">
    <name type="scientific">Aspergillus viridinutans</name>
    <dbReference type="NCBI Taxonomy" id="75553"/>
    <lineage>
        <taxon>Eukaryota</taxon>
        <taxon>Fungi</taxon>
        <taxon>Dikarya</taxon>
        <taxon>Ascomycota</taxon>
        <taxon>Pezizomycotina</taxon>
        <taxon>Eurotiomycetes</taxon>
        <taxon>Eurotiomycetidae</taxon>
        <taxon>Eurotiales</taxon>
        <taxon>Aspergillaceae</taxon>
        <taxon>Aspergillus</taxon>
        <taxon>Aspergillus subgen. Fumigati</taxon>
    </lineage>
</organism>
<comment type="caution">
    <text evidence="3">The sequence shown here is derived from an EMBL/GenBank/DDBJ whole genome shotgun (WGS) entry which is preliminary data.</text>
</comment>
<accession>A0A9P3FAD7</accession>
<keyword evidence="4" id="KW-1185">Reference proteome</keyword>
<feature type="region of interest" description="Disordered" evidence="1">
    <location>
        <begin position="1"/>
        <end position="41"/>
    </location>
</feature>
<sequence length="263" mass="28743">MSMVIRSGQNASIDAPKGASGSGGKRPRKGNGGCRPPRDKPVIGKKRQVELCKPCKKTDHRTADCPYGEIYVNAGIYLSAIRSAAASDNPAVFGQNRCILEVQIQRHKSEEAGRIDAFTGCWYFTGATNNDGYGQILRKQTRNLGQSGRNAQTAFSMHIIAYVAGHGQDVPAGLQASHLCNNRNCFNPAHIEKETPEANSQRKGSPAPSRPRDRRHAGRPAAPAHQRRPSREGPTDSDRLRAIRQACRETQTRPQSSKNHGRT</sequence>
<dbReference type="Gene3D" id="3.90.75.10">
    <property type="entry name" value="Homing Intron 3 (I-ppo) Encoded Endonuclease, Chain A"/>
    <property type="match status" value="1"/>
</dbReference>
<evidence type="ECO:0000313" key="3">
    <source>
        <dbReference type="EMBL" id="GIK07618.1"/>
    </source>
</evidence>
<reference evidence="3 4" key="1">
    <citation type="submission" date="2021-02" db="EMBL/GenBank/DDBJ databases">
        <title>Pan-genome distribution and transcriptional activeness of fungal secondary metabolism genes in Aspergillus section Fumigati.</title>
        <authorList>
            <person name="Takahashi H."/>
            <person name="Umemura M."/>
            <person name="Ninomiya A."/>
            <person name="Kusuya Y."/>
            <person name="Urayama S."/>
            <person name="Shimizu M."/>
            <person name="Watanabe A."/>
            <person name="Kamei K."/>
            <person name="Yaguchi T."/>
            <person name="Hagiwara D."/>
        </authorList>
    </citation>
    <scope>NUCLEOTIDE SEQUENCE [LARGE SCALE GENOMIC DNA]</scope>
    <source>
        <strain evidence="3 4">IFM 47045</strain>
    </source>
</reference>
<feature type="compositionally biased region" description="Basic and acidic residues" evidence="1">
    <location>
        <begin position="229"/>
        <end position="251"/>
    </location>
</feature>
<dbReference type="OrthoDB" id="10610065at2759"/>
<dbReference type="Proteomes" id="UP000710440">
    <property type="component" value="Unassembled WGS sequence"/>
</dbReference>
<dbReference type="InterPro" id="IPR008704">
    <property type="entry name" value="Endonuclease_Zinc-binding_loop"/>
</dbReference>
<dbReference type="AlphaFoldDB" id="A0A9P3FAD7"/>
<name>A0A9P3FAD7_ASPVI</name>
<evidence type="ECO:0000259" key="2">
    <source>
        <dbReference type="Pfam" id="PF05551"/>
    </source>
</evidence>
<dbReference type="GO" id="GO:0004519">
    <property type="term" value="F:endonuclease activity"/>
    <property type="evidence" value="ECO:0007669"/>
    <property type="project" value="InterPro"/>
</dbReference>
<evidence type="ECO:0000256" key="1">
    <source>
        <dbReference type="SAM" id="MobiDB-lite"/>
    </source>
</evidence>
<evidence type="ECO:0000313" key="4">
    <source>
        <dbReference type="Proteomes" id="UP000710440"/>
    </source>
</evidence>
<proteinExistence type="predicted"/>
<dbReference type="RefSeq" id="XP_043130804.1">
    <property type="nucleotide sequence ID" value="XM_043274869.1"/>
</dbReference>